<dbReference type="Proteomes" id="UP000010824">
    <property type="component" value="Chromosome"/>
</dbReference>
<evidence type="ECO:0000313" key="2">
    <source>
        <dbReference type="EMBL" id="AGB03128.1"/>
    </source>
</evidence>
<protein>
    <submittedName>
        <fullName evidence="2">Uncharacterized protein</fullName>
    </submittedName>
</protein>
<dbReference type="GeneID" id="14309513"/>
<keyword evidence="1" id="KW-1133">Transmembrane helix</keyword>
<evidence type="ECO:0000256" key="1">
    <source>
        <dbReference type="SAM" id="Phobius"/>
    </source>
</evidence>
<evidence type="ECO:0000313" key="3">
    <source>
        <dbReference type="Proteomes" id="UP000010824"/>
    </source>
</evidence>
<dbReference type="InParanoid" id="L0HIJ5"/>
<proteinExistence type="predicted"/>
<dbReference type="KEGG" id="mfo:Metfor_2121"/>
<keyword evidence="1" id="KW-0812">Transmembrane</keyword>
<organism evidence="2 3">
    <name type="scientific">Methanoregula formicica (strain DSM 22288 / NBRC 105244 / SMSP)</name>
    <dbReference type="NCBI Taxonomy" id="593750"/>
    <lineage>
        <taxon>Archaea</taxon>
        <taxon>Methanobacteriati</taxon>
        <taxon>Methanobacteriota</taxon>
        <taxon>Stenosarchaea group</taxon>
        <taxon>Methanomicrobia</taxon>
        <taxon>Methanomicrobiales</taxon>
        <taxon>Methanoregulaceae</taxon>
        <taxon>Methanoregula</taxon>
    </lineage>
</organism>
<keyword evidence="1" id="KW-0472">Membrane</keyword>
<sequence length="125" mass="13623" precursor="true">MGFKEHIPDCILILLSILIALLAGSLLQGIGGHWAVIIALVVLFILLYFDARFRGWTAPFTLRVVRSSALSELFLSLTLITAGLALSWFLGVVVSRTYSEVEGVLVSLCAFGVLMLVVSSGRNWQ</sequence>
<reference evidence="2 3" key="2">
    <citation type="journal article" date="2014" name="Genome Announc.">
        <title>Complete Genome Sequence of Methanoregula formicica SMSPT, a Mesophilic Hydrogenotrophic Methanogen Isolated from a Methanogenic Upflow Anaerobic Sludge Blanket Reactor.</title>
        <authorList>
            <person name="Yamamoto K."/>
            <person name="Tamaki H."/>
            <person name="Cadillo-Quiroz H."/>
            <person name="Imachi H."/>
            <person name="Kyrpides N."/>
            <person name="Woyke T."/>
            <person name="Goodwin L."/>
            <person name="Zinder S.H."/>
            <person name="Kamagata Y."/>
            <person name="Liu W.T."/>
        </authorList>
    </citation>
    <scope>NUCLEOTIDE SEQUENCE [LARGE SCALE GENOMIC DNA]</scope>
    <source>
        <strain evidence="3">DSM 22288 / NBRC 105244 / SMSP</strain>
    </source>
</reference>
<dbReference type="EMBL" id="CP003167">
    <property type="protein sequence ID" value="AGB03128.1"/>
    <property type="molecule type" value="Genomic_DNA"/>
</dbReference>
<dbReference type="AlphaFoldDB" id="L0HIJ5"/>
<gene>
    <name evidence="2" type="ordered locus">Metfor_2121</name>
</gene>
<name>L0HIJ5_METFS</name>
<dbReference type="RefSeq" id="WP_015286091.1">
    <property type="nucleotide sequence ID" value="NC_019943.1"/>
</dbReference>
<dbReference type="HOGENOM" id="CLU_1987620_0_0_2"/>
<feature type="transmembrane region" description="Helical" evidence="1">
    <location>
        <begin position="70"/>
        <end position="91"/>
    </location>
</feature>
<accession>L0HIJ5</accession>
<keyword evidence="3" id="KW-1185">Reference proteome</keyword>
<reference evidence="3" key="1">
    <citation type="submission" date="2011-12" db="EMBL/GenBank/DDBJ databases">
        <title>Complete sequence of Methanoregula formicicum SMSP.</title>
        <authorList>
            <person name="Lucas S."/>
            <person name="Han J."/>
            <person name="Lapidus A."/>
            <person name="Cheng J.-F."/>
            <person name="Goodwin L."/>
            <person name="Pitluck S."/>
            <person name="Peters L."/>
            <person name="Ovchinnikova G."/>
            <person name="Teshima H."/>
            <person name="Detter J.C."/>
            <person name="Han C."/>
            <person name="Tapia R."/>
            <person name="Land M."/>
            <person name="Hauser L."/>
            <person name="Kyrpides N."/>
            <person name="Ivanova N."/>
            <person name="Pagani I."/>
            <person name="Imachi H."/>
            <person name="Tamaki H."/>
            <person name="Sekiguchi Y."/>
            <person name="Kamagata Y."/>
            <person name="Cadillo-Quiroz H."/>
            <person name="Zinder S."/>
            <person name="Liu W.-T."/>
            <person name="Woyke T."/>
        </authorList>
    </citation>
    <scope>NUCLEOTIDE SEQUENCE [LARGE SCALE GENOMIC DNA]</scope>
    <source>
        <strain evidence="3">DSM 22288 / NBRC 105244 / SMSP</strain>
    </source>
</reference>
<feature type="transmembrane region" description="Helical" evidence="1">
    <location>
        <begin position="103"/>
        <end position="121"/>
    </location>
</feature>
<feature type="transmembrane region" description="Helical" evidence="1">
    <location>
        <begin position="7"/>
        <end position="26"/>
    </location>
</feature>
<feature type="transmembrane region" description="Helical" evidence="1">
    <location>
        <begin position="32"/>
        <end position="49"/>
    </location>
</feature>